<dbReference type="InterPro" id="IPR004358">
    <property type="entry name" value="Sig_transdc_His_kin-like_C"/>
</dbReference>
<dbReference type="GO" id="GO:0009927">
    <property type="term" value="F:histidine phosphotransfer kinase activity"/>
    <property type="evidence" value="ECO:0007669"/>
    <property type="project" value="TreeGrafter"/>
</dbReference>
<dbReference type="SMART" id="SM00448">
    <property type="entry name" value="REC"/>
    <property type="match status" value="1"/>
</dbReference>
<dbReference type="CDD" id="cd00130">
    <property type="entry name" value="PAS"/>
    <property type="match status" value="3"/>
</dbReference>
<protein>
    <recommendedName>
        <fullName evidence="3">histidine kinase</fullName>
        <ecNumber evidence="3">2.7.13.3</ecNumber>
    </recommendedName>
</protein>
<dbReference type="FunFam" id="1.10.287.130:FF:000001">
    <property type="entry name" value="Two-component sensor histidine kinase"/>
    <property type="match status" value="1"/>
</dbReference>
<dbReference type="Pfam" id="PF00512">
    <property type="entry name" value="HisKA"/>
    <property type="match status" value="1"/>
</dbReference>
<dbReference type="SMART" id="SM00387">
    <property type="entry name" value="HATPase_c"/>
    <property type="match status" value="1"/>
</dbReference>
<dbReference type="Proteomes" id="UP000502415">
    <property type="component" value="Chromosome"/>
</dbReference>
<dbReference type="InterPro" id="IPR001610">
    <property type="entry name" value="PAC"/>
</dbReference>
<evidence type="ECO:0000256" key="7">
    <source>
        <dbReference type="ARBA" id="ARBA00023012"/>
    </source>
</evidence>
<dbReference type="FunFam" id="3.30.565.10:FF:000006">
    <property type="entry name" value="Sensor histidine kinase WalK"/>
    <property type="match status" value="1"/>
</dbReference>
<evidence type="ECO:0000256" key="5">
    <source>
        <dbReference type="ARBA" id="ARBA00022679"/>
    </source>
</evidence>
<organism evidence="14 15">
    <name type="scientific">Massilia forsythiae</name>
    <dbReference type="NCBI Taxonomy" id="2728020"/>
    <lineage>
        <taxon>Bacteria</taxon>
        <taxon>Pseudomonadati</taxon>
        <taxon>Pseudomonadota</taxon>
        <taxon>Betaproteobacteria</taxon>
        <taxon>Burkholderiales</taxon>
        <taxon>Oxalobacteraceae</taxon>
        <taxon>Telluria group</taxon>
        <taxon>Massilia</taxon>
    </lineage>
</organism>
<dbReference type="InterPro" id="IPR003661">
    <property type="entry name" value="HisK_dim/P_dom"/>
</dbReference>
<dbReference type="Pfam" id="PF08447">
    <property type="entry name" value="PAS_3"/>
    <property type="match status" value="2"/>
</dbReference>
<dbReference type="PANTHER" id="PTHR43047:SF72">
    <property type="entry name" value="OSMOSENSING HISTIDINE PROTEIN KINASE SLN1"/>
    <property type="match status" value="1"/>
</dbReference>
<evidence type="ECO:0000256" key="3">
    <source>
        <dbReference type="ARBA" id="ARBA00012438"/>
    </source>
</evidence>
<evidence type="ECO:0000259" key="11">
    <source>
        <dbReference type="PROSITE" id="PS50110"/>
    </source>
</evidence>
<keyword evidence="8" id="KW-0472">Membrane</keyword>
<dbReference type="InterPro" id="IPR036890">
    <property type="entry name" value="HATPase_C_sf"/>
</dbReference>
<evidence type="ECO:0000256" key="4">
    <source>
        <dbReference type="ARBA" id="ARBA00022553"/>
    </source>
</evidence>
<dbReference type="RefSeq" id="WP_170204291.1">
    <property type="nucleotide sequence ID" value="NZ_CP051685.1"/>
</dbReference>
<dbReference type="InterPro" id="IPR000700">
    <property type="entry name" value="PAS-assoc_C"/>
</dbReference>
<dbReference type="InterPro" id="IPR000014">
    <property type="entry name" value="PAS"/>
</dbReference>
<dbReference type="GO" id="GO:0000155">
    <property type="term" value="F:phosphorelay sensor kinase activity"/>
    <property type="evidence" value="ECO:0007669"/>
    <property type="project" value="InterPro"/>
</dbReference>
<dbReference type="EMBL" id="CP051685">
    <property type="protein sequence ID" value="QJE02204.1"/>
    <property type="molecule type" value="Genomic_DNA"/>
</dbReference>
<evidence type="ECO:0000259" key="12">
    <source>
        <dbReference type="PROSITE" id="PS50112"/>
    </source>
</evidence>
<gene>
    <name evidence="14" type="ORF">HH212_21080</name>
</gene>
<dbReference type="PRINTS" id="PR00344">
    <property type="entry name" value="BCTRLSENSOR"/>
</dbReference>
<dbReference type="PROSITE" id="PS50109">
    <property type="entry name" value="HIS_KIN"/>
    <property type="match status" value="1"/>
</dbReference>
<evidence type="ECO:0000259" key="13">
    <source>
        <dbReference type="PROSITE" id="PS50113"/>
    </source>
</evidence>
<feature type="domain" description="Response regulatory" evidence="11">
    <location>
        <begin position="685"/>
        <end position="805"/>
    </location>
</feature>
<feature type="domain" description="PAC" evidence="13">
    <location>
        <begin position="371"/>
        <end position="423"/>
    </location>
</feature>
<dbReference type="KEGG" id="mfy:HH212_21080"/>
<dbReference type="SMART" id="SM00086">
    <property type="entry name" value="PAC"/>
    <property type="match status" value="3"/>
</dbReference>
<keyword evidence="6" id="KW-0418">Kinase</keyword>
<feature type="domain" description="Histidine kinase" evidence="10">
    <location>
        <begin position="434"/>
        <end position="652"/>
    </location>
</feature>
<evidence type="ECO:0000256" key="9">
    <source>
        <dbReference type="PROSITE-ProRule" id="PRU00169"/>
    </source>
</evidence>
<dbReference type="SMART" id="SM00388">
    <property type="entry name" value="HisKA"/>
    <property type="match status" value="1"/>
</dbReference>
<feature type="domain" description="PAS" evidence="12">
    <location>
        <begin position="298"/>
        <end position="368"/>
    </location>
</feature>
<feature type="modified residue" description="4-aspartylphosphate" evidence="9">
    <location>
        <position position="736"/>
    </location>
</feature>
<dbReference type="CDD" id="cd00082">
    <property type="entry name" value="HisKA"/>
    <property type="match status" value="1"/>
</dbReference>
<reference evidence="14 15" key="1">
    <citation type="submission" date="2020-04" db="EMBL/GenBank/DDBJ databases">
        <title>Genome sequencing of novel species.</title>
        <authorList>
            <person name="Heo J."/>
            <person name="Kim S.-J."/>
            <person name="Kim J.-S."/>
            <person name="Hong S.-B."/>
            <person name="Kwon S.-W."/>
        </authorList>
    </citation>
    <scope>NUCLEOTIDE SEQUENCE [LARGE SCALE GENOMIC DNA]</scope>
    <source>
        <strain evidence="14 15">GN2-R2</strain>
    </source>
</reference>
<dbReference type="GO" id="GO:0005886">
    <property type="term" value="C:plasma membrane"/>
    <property type="evidence" value="ECO:0007669"/>
    <property type="project" value="UniProtKB-SubCell"/>
</dbReference>
<evidence type="ECO:0000259" key="10">
    <source>
        <dbReference type="PROSITE" id="PS50109"/>
    </source>
</evidence>
<dbReference type="InterPro" id="IPR013656">
    <property type="entry name" value="PAS_4"/>
</dbReference>
<evidence type="ECO:0000256" key="6">
    <source>
        <dbReference type="ARBA" id="ARBA00022777"/>
    </source>
</evidence>
<evidence type="ECO:0000256" key="1">
    <source>
        <dbReference type="ARBA" id="ARBA00000085"/>
    </source>
</evidence>
<dbReference type="SUPFAM" id="SSF55785">
    <property type="entry name" value="PYP-like sensor domain (PAS domain)"/>
    <property type="match status" value="3"/>
</dbReference>
<dbReference type="NCBIfam" id="TIGR00229">
    <property type="entry name" value="sensory_box"/>
    <property type="match status" value="2"/>
</dbReference>
<dbReference type="PROSITE" id="PS50112">
    <property type="entry name" value="PAS"/>
    <property type="match status" value="1"/>
</dbReference>
<dbReference type="AlphaFoldDB" id="A0A7Z2VZY7"/>
<dbReference type="Gene3D" id="3.30.565.10">
    <property type="entry name" value="Histidine kinase-like ATPase, C-terminal domain"/>
    <property type="match status" value="1"/>
</dbReference>
<dbReference type="SUPFAM" id="SSF47384">
    <property type="entry name" value="Homodimeric domain of signal transducing histidine kinase"/>
    <property type="match status" value="1"/>
</dbReference>
<dbReference type="SUPFAM" id="SSF52172">
    <property type="entry name" value="CheY-like"/>
    <property type="match status" value="1"/>
</dbReference>
<dbReference type="PANTHER" id="PTHR43047">
    <property type="entry name" value="TWO-COMPONENT HISTIDINE PROTEIN KINASE"/>
    <property type="match status" value="1"/>
</dbReference>
<dbReference type="Pfam" id="PF02518">
    <property type="entry name" value="HATPase_c"/>
    <property type="match status" value="1"/>
</dbReference>
<dbReference type="InterPro" id="IPR013655">
    <property type="entry name" value="PAS_fold_3"/>
</dbReference>
<dbReference type="Gene3D" id="3.40.50.2300">
    <property type="match status" value="1"/>
</dbReference>
<accession>A0A7Z2VZY7</accession>
<dbReference type="PROSITE" id="PS50110">
    <property type="entry name" value="RESPONSE_REGULATORY"/>
    <property type="match status" value="1"/>
</dbReference>
<dbReference type="InterPro" id="IPR036097">
    <property type="entry name" value="HisK_dim/P_sf"/>
</dbReference>
<dbReference type="CDD" id="cd00075">
    <property type="entry name" value="HATPase"/>
    <property type="match status" value="1"/>
</dbReference>
<evidence type="ECO:0000313" key="14">
    <source>
        <dbReference type="EMBL" id="QJE02204.1"/>
    </source>
</evidence>
<proteinExistence type="predicted"/>
<sequence>MDGTQDDATFLAQRGPMAERIRTHDWRAHPLGDPAGWPPALRHALGMVLDSAFPTVVGWGEDLFTFFNEAYRAELGARADAALGRPLREVWRETWDEVAPQARRVLDGASIFREEVPATIERHGHPERAWFTFSFSPLRDDAGAVRGVVCTVIEVTARVQALARHQDAEQHLALALEASGTVGTWSYDLDTFEGRLDERLKRLFKVDGDLERSSAALARMVQAIAPEDRQRVLDAVQATTAAGAPYDIDYRIPQDDGGAVWVNARGKVFTDPLGRRRFAGIVADIGARKAAERAVLDSEARFRLIAEMIPQMVWSTDADGVNDYVNGRWQEFTGIPAAELLGDGWQRAIHPDDLPGVLRAWRAALGGAGMYELEHRLLHCSGAYRWVLNRGLPVNGADGRARRWMGTLTDIHDQKTGEEALRDEARRKDEFLAMLAHELRNPLAPISSAAQLLALAGADARRVRHASEVITRQVAHMTELVDDLLDVSRVTRGLVELARERIGLDGVVAAAVEQARPLIEARRHALRLHLGDGGALVDGDRTRLVQVLSNLLNNAAKYSPPGGSIDLSTSVADGQVRIDVRDDGIGIGAGMLPHVFDLFTQAERTPDRAQGGLGLGLALVRSLVQLHGGRVEAHSAGSGRGSTFSVALPLAGDAPAPPHASAAAAPVAEEAAAPALAALQGRGRRILVVDDNLDAAASLAGILAALGHAPATAAGSREALALAAAMAPPPEVFILDIGLPDIDGYELARRLRATAAPDGPPPLYLALSGYGQAHDRALSRSAGFDHHFVKPVDLAALLRVIDGGD</sequence>
<evidence type="ECO:0000313" key="15">
    <source>
        <dbReference type="Proteomes" id="UP000502415"/>
    </source>
</evidence>
<dbReference type="Gene3D" id="3.30.450.20">
    <property type="entry name" value="PAS domain"/>
    <property type="match status" value="3"/>
</dbReference>
<dbReference type="InterPro" id="IPR001789">
    <property type="entry name" value="Sig_transdc_resp-reg_receiver"/>
</dbReference>
<keyword evidence="15" id="KW-1185">Reference proteome</keyword>
<dbReference type="SMART" id="SM00091">
    <property type="entry name" value="PAS"/>
    <property type="match status" value="3"/>
</dbReference>
<dbReference type="Pfam" id="PF08448">
    <property type="entry name" value="PAS_4"/>
    <property type="match status" value="1"/>
</dbReference>
<dbReference type="InterPro" id="IPR035965">
    <property type="entry name" value="PAS-like_dom_sf"/>
</dbReference>
<feature type="domain" description="PAC" evidence="13">
    <location>
        <begin position="246"/>
        <end position="297"/>
    </location>
</feature>
<evidence type="ECO:0000256" key="2">
    <source>
        <dbReference type="ARBA" id="ARBA00004429"/>
    </source>
</evidence>
<dbReference type="Pfam" id="PF00072">
    <property type="entry name" value="Response_reg"/>
    <property type="match status" value="1"/>
</dbReference>
<keyword evidence="4 9" id="KW-0597">Phosphoprotein</keyword>
<dbReference type="InterPro" id="IPR005467">
    <property type="entry name" value="His_kinase_dom"/>
</dbReference>
<keyword evidence="5" id="KW-0808">Transferase</keyword>
<dbReference type="SUPFAM" id="SSF55874">
    <property type="entry name" value="ATPase domain of HSP90 chaperone/DNA topoisomerase II/histidine kinase"/>
    <property type="match status" value="1"/>
</dbReference>
<dbReference type="Gene3D" id="2.10.70.100">
    <property type="match status" value="1"/>
</dbReference>
<name>A0A7Z2VZY7_9BURK</name>
<feature type="domain" description="PAC" evidence="13">
    <location>
        <begin position="114"/>
        <end position="167"/>
    </location>
</feature>
<evidence type="ECO:0000256" key="8">
    <source>
        <dbReference type="ARBA" id="ARBA00023136"/>
    </source>
</evidence>
<dbReference type="InterPro" id="IPR011006">
    <property type="entry name" value="CheY-like_superfamily"/>
</dbReference>
<dbReference type="PROSITE" id="PS50113">
    <property type="entry name" value="PAC"/>
    <property type="match status" value="3"/>
</dbReference>
<dbReference type="InterPro" id="IPR003594">
    <property type="entry name" value="HATPase_dom"/>
</dbReference>
<dbReference type="FunFam" id="3.30.450.20:FF:000099">
    <property type="entry name" value="Sensory box sensor histidine kinase"/>
    <property type="match status" value="1"/>
</dbReference>
<dbReference type="Gene3D" id="1.10.287.130">
    <property type="match status" value="1"/>
</dbReference>
<comment type="subcellular location">
    <subcellularLocation>
        <location evidence="2">Cell inner membrane</location>
        <topology evidence="2">Multi-pass membrane protein</topology>
    </subcellularLocation>
</comment>
<dbReference type="EC" id="2.7.13.3" evidence="3"/>
<keyword evidence="7" id="KW-0902">Two-component regulatory system</keyword>
<comment type="catalytic activity">
    <reaction evidence="1">
        <text>ATP + protein L-histidine = ADP + protein N-phospho-L-histidine.</text>
        <dbReference type="EC" id="2.7.13.3"/>
    </reaction>
</comment>